<proteinExistence type="inferred from homology"/>
<dbReference type="AlphaFoldDB" id="A0A076Z7Q2"/>
<evidence type="ECO:0000256" key="5">
    <source>
        <dbReference type="ARBA" id="ARBA00022840"/>
    </source>
</evidence>
<feature type="binding site" evidence="9">
    <location>
        <position position="42"/>
    </location>
    <ligand>
        <name>substrate</name>
    </ligand>
</feature>
<comment type="function">
    <text evidence="9">Reversibly transfers an adenylyl group from ATP to 4'-phosphopantetheine, yielding dephospho-CoA (dPCoA) and pyrophosphate.</text>
</comment>
<comment type="cofactor">
    <cofactor evidence="9">
        <name>Mg(2+)</name>
        <dbReference type="ChEBI" id="CHEBI:18420"/>
    </cofactor>
</comment>
<dbReference type="InterPro" id="IPR004821">
    <property type="entry name" value="Cyt_trans-like"/>
</dbReference>
<comment type="pathway">
    <text evidence="9">Cofactor biosynthesis; coenzyme A biosynthesis; CoA from (R)-pantothenate: step 4/5.</text>
</comment>
<evidence type="ECO:0000256" key="4">
    <source>
        <dbReference type="ARBA" id="ARBA00022741"/>
    </source>
</evidence>
<accession>A0A076Z7Q2</accession>
<sequence>MTKKALFTGSFDPVTNGHLDIIERASYLFDHVYIGLCYNLEKQGYFSIECRKKMLEEAIRQFKNVSVLVAQDRLAVDLAREVGAKYFVRGLRNSQDFDYEANLEFFNKQLADDIETVYLSTSPSLSPISSSRIRELIHFKASVKSFVPKSVVREVEKMSEE</sequence>
<dbReference type="Pfam" id="PF01467">
    <property type="entry name" value="CTP_transf_like"/>
    <property type="match status" value="1"/>
</dbReference>
<dbReference type="UniPathway" id="UPA00241">
    <property type="reaction ID" value="UER00355"/>
</dbReference>
<dbReference type="GO" id="GO:0015937">
    <property type="term" value="P:coenzyme A biosynthetic process"/>
    <property type="evidence" value="ECO:0007669"/>
    <property type="project" value="UniProtKB-UniRule"/>
</dbReference>
<dbReference type="SUPFAM" id="SSF52374">
    <property type="entry name" value="Nucleotidylyl transferase"/>
    <property type="match status" value="1"/>
</dbReference>
<dbReference type="GO" id="GO:0005737">
    <property type="term" value="C:cytoplasm"/>
    <property type="evidence" value="ECO:0007669"/>
    <property type="project" value="UniProtKB-SubCell"/>
</dbReference>
<evidence type="ECO:0000256" key="8">
    <source>
        <dbReference type="ARBA" id="ARBA00029346"/>
    </source>
</evidence>
<reference evidence="12 14" key="2">
    <citation type="submission" date="2018-06" db="EMBL/GenBank/DDBJ databases">
        <authorList>
            <consortium name="Pathogen Informatics"/>
            <person name="Doyle S."/>
        </authorList>
    </citation>
    <scope>NUCLEOTIDE SEQUENCE [LARGE SCALE GENOMIC DNA]</scope>
    <source>
        <strain evidence="12 14">NCTC8181</strain>
    </source>
</reference>
<evidence type="ECO:0000256" key="6">
    <source>
        <dbReference type="ARBA" id="ARBA00022842"/>
    </source>
</evidence>
<protein>
    <recommendedName>
        <fullName evidence="9">Phosphopantetheine adenylyltransferase</fullName>
        <ecNumber evidence="9">2.7.7.3</ecNumber>
    </recommendedName>
    <alternativeName>
        <fullName evidence="9">Dephospho-CoA pyrophosphorylase</fullName>
    </alternativeName>
    <alternativeName>
        <fullName evidence="9">Pantetheine-phosphate adenylyltransferase</fullName>
        <shortName evidence="9">PPAT</shortName>
    </alternativeName>
</protein>
<comment type="subcellular location">
    <subcellularLocation>
        <location evidence="9">Cytoplasm</location>
    </subcellularLocation>
</comment>
<dbReference type="PRINTS" id="PR01020">
    <property type="entry name" value="LPSBIOSNTHSS"/>
</dbReference>
<dbReference type="PANTHER" id="PTHR21342">
    <property type="entry name" value="PHOSPHOPANTETHEINE ADENYLYLTRANSFERASE"/>
    <property type="match status" value="1"/>
</dbReference>
<evidence type="ECO:0000256" key="2">
    <source>
        <dbReference type="ARBA" id="ARBA00022679"/>
    </source>
</evidence>
<evidence type="ECO:0000256" key="9">
    <source>
        <dbReference type="HAMAP-Rule" id="MF_00151"/>
    </source>
</evidence>
<comment type="similarity">
    <text evidence="9">Belongs to the bacterial CoaD family.</text>
</comment>
<dbReference type="InterPro" id="IPR001980">
    <property type="entry name" value="PPAT"/>
</dbReference>
<dbReference type="PANTHER" id="PTHR21342:SF1">
    <property type="entry name" value="PHOSPHOPANTETHEINE ADENYLYLTRANSFERASE"/>
    <property type="match status" value="1"/>
</dbReference>
<feature type="binding site" evidence="9">
    <location>
        <position position="10"/>
    </location>
    <ligand>
        <name>substrate</name>
    </ligand>
</feature>
<dbReference type="EMBL" id="LBKL01000013">
    <property type="protein sequence ID" value="KLL45346.1"/>
    <property type="molecule type" value="Genomic_DNA"/>
</dbReference>
<dbReference type="EMBL" id="UAVB01000001">
    <property type="protein sequence ID" value="SQA17524.1"/>
    <property type="molecule type" value="Genomic_DNA"/>
</dbReference>
<evidence type="ECO:0000313" key="11">
    <source>
        <dbReference type="EMBL" id="KLL45346.1"/>
    </source>
</evidence>
<feature type="binding site" evidence="9">
    <location>
        <begin position="125"/>
        <end position="131"/>
    </location>
    <ligand>
        <name>ATP</name>
        <dbReference type="ChEBI" id="CHEBI:30616"/>
    </ligand>
</feature>
<organism evidence="12 14">
    <name type="scientific">Streptococcus agalactiae</name>
    <dbReference type="NCBI Taxonomy" id="1311"/>
    <lineage>
        <taxon>Bacteria</taxon>
        <taxon>Bacillati</taxon>
        <taxon>Bacillota</taxon>
        <taxon>Bacilli</taxon>
        <taxon>Lactobacillales</taxon>
        <taxon>Streptococcaceae</taxon>
        <taxon>Streptococcus</taxon>
    </lineage>
</organism>
<comment type="catalytic activity">
    <reaction evidence="8 9">
        <text>(R)-4'-phosphopantetheine + ATP + H(+) = 3'-dephospho-CoA + diphosphate</text>
        <dbReference type="Rhea" id="RHEA:19801"/>
        <dbReference type="ChEBI" id="CHEBI:15378"/>
        <dbReference type="ChEBI" id="CHEBI:30616"/>
        <dbReference type="ChEBI" id="CHEBI:33019"/>
        <dbReference type="ChEBI" id="CHEBI:57328"/>
        <dbReference type="ChEBI" id="CHEBI:61723"/>
        <dbReference type="EC" id="2.7.7.3"/>
    </reaction>
</comment>
<feature type="binding site" evidence="9">
    <location>
        <position position="89"/>
    </location>
    <ligand>
        <name>substrate</name>
    </ligand>
</feature>
<comment type="caution">
    <text evidence="12">The sequence shown here is derived from an EMBL/GenBank/DDBJ whole genome shotgun (WGS) entry which is preliminary data.</text>
</comment>
<feature type="binding site" evidence="9">
    <location>
        <position position="75"/>
    </location>
    <ligand>
        <name>substrate</name>
    </ligand>
</feature>
<feature type="binding site" evidence="9">
    <location>
        <begin position="90"/>
        <end position="92"/>
    </location>
    <ligand>
        <name>ATP</name>
        <dbReference type="ChEBI" id="CHEBI:30616"/>
    </ligand>
</feature>
<feature type="site" description="Transition state stabilizer" evidence="9">
    <location>
        <position position="18"/>
    </location>
</feature>
<reference evidence="11 13" key="1">
    <citation type="journal article" date="2015" name="PLoS ONE">
        <title>Genomic analysis reveals the molecular basis for capsule loss in the group B streptococcus population.</title>
        <authorList>
            <consortium name="DEVANI Consortium"/>
            <person name="Rosini R."/>
            <person name="Campisi E."/>
            <person name="De Chiara M."/>
            <person name="Tettelin H."/>
            <person name="Rinaudo D."/>
            <person name="Toniolo C."/>
            <person name="Metruccio M."/>
            <person name="Guidotti S."/>
            <person name="Sorensen U.B."/>
            <person name="Kilian M."/>
            <person name="Ramirez M."/>
            <person name="Janulczyk R."/>
            <person name="Donati C."/>
            <person name="Grandi G."/>
            <person name="Margarit I."/>
        </authorList>
    </citation>
    <scope>NUCLEOTIDE SEQUENCE [LARGE SCALE GENOMIC DNA]</scope>
    <source>
        <strain evidence="11 13">DK-B-USS-215</strain>
    </source>
</reference>
<keyword evidence="6 9" id="KW-0460">Magnesium</keyword>
<keyword evidence="1 9" id="KW-0963">Cytoplasm</keyword>
<keyword evidence="2 9" id="KW-0808">Transferase</keyword>
<evidence type="ECO:0000259" key="10">
    <source>
        <dbReference type="Pfam" id="PF01467"/>
    </source>
</evidence>
<feature type="binding site" evidence="9">
    <location>
        <begin position="10"/>
        <end position="11"/>
    </location>
    <ligand>
        <name>ATP</name>
        <dbReference type="ChEBI" id="CHEBI:30616"/>
    </ligand>
</feature>
<evidence type="ECO:0000256" key="3">
    <source>
        <dbReference type="ARBA" id="ARBA00022695"/>
    </source>
</evidence>
<feature type="binding site" evidence="9">
    <location>
        <position position="18"/>
    </location>
    <ligand>
        <name>ATP</name>
        <dbReference type="ChEBI" id="CHEBI:30616"/>
    </ligand>
</feature>
<dbReference type="NCBIfam" id="TIGR00125">
    <property type="entry name" value="cyt_tran_rel"/>
    <property type="match status" value="1"/>
</dbReference>
<dbReference type="GO" id="GO:0004595">
    <property type="term" value="F:pantetheine-phosphate adenylyltransferase activity"/>
    <property type="evidence" value="ECO:0007669"/>
    <property type="project" value="UniProtKB-UniRule"/>
</dbReference>
<evidence type="ECO:0000256" key="7">
    <source>
        <dbReference type="ARBA" id="ARBA00022993"/>
    </source>
</evidence>
<feature type="domain" description="Cytidyltransferase-like" evidence="10">
    <location>
        <begin position="6"/>
        <end position="135"/>
    </location>
</feature>
<feature type="binding site" evidence="9">
    <location>
        <position position="100"/>
    </location>
    <ligand>
        <name>ATP</name>
        <dbReference type="ChEBI" id="CHEBI:30616"/>
    </ligand>
</feature>
<name>A0A076Z7Q2_STRAG</name>
<comment type="subunit">
    <text evidence="9">Homohexamer.</text>
</comment>
<dbReference type="GO" id="GO:0005524">
    <property type="term" value="F:ATP binding"/>
    <property type="evidence" value="ECO:0007669"/>
    <property type="project" value="UniProtKB-KW"/>
</dbReference>
<dbReference type="EC" id="2.7.7.3" evidence="9"/>
<dbReference type="Proteomes" id="UP000250200">
    <property type="component" value="Unassembled WGS sequence"/>
</dbReference>
<dbReference type="InterPro" id="IPR014729">
    <property type="entry name" value="Rossmann-like_a/b/a_fold"/>
</dbReference>
<evidence type="ECO:0000313" key="14">
    <source>
        <dbReference type="Proteomes" id="UP000250200"/>
    </source>
</evidence>
<dbReference type="Gene3D" id="3.40.50.620">
    <property type="entry name" value="HUPs"/>
    <property type="match status" value="1"/>
</dbReference>
<dbReference type="NCBIfam" id="TIGR01510">
    <property type="entry name" value="coaD_prev_kdtB"/>
    <property type="match status" value="1"/>
</dbReference>
<evidence type="ECO:0000313" key="13">
    <source>
        <dbReference type="Proteomes" id="UP000035346"/>
    </source>
</evidence>
<keyword evidence="3 9" id="KW-0548">Nucleotidyltransferase</keyword>
<keyword evidence="4 9" id="KW-0547">Nucleotide-binding</keyword>
<gene>
    <name evidence="9 12" type="primary">coaD</name>
    <name evidence="12" type="ORF">NCTC8181_00456</name>
    <name evidence="11" type="ORF">WA04_00970</name>
</gene>
<evidence type="ECO:0000313" key="12">
    <source>
        <dbReference type="EMBL" id="SQA17524.1"/>
    </source>
</evidence>
<dbReference type="Proteomes" id="UP000035346">
    <property type="component" value="Unassembled WGS sequence"/>
</dbReference>
<keyword evidence="5 9" id="KW-0067">ATP-binding</keyword>
<evidence type="ECO:0000256" key="1">
    <source>
        <dbReference type="ARBA" id="ARBA00022490"/>
    </source>
</evidence>
<keyword evidence="7 9" id="KW-0173">Coenzyme A biosynthesis</keyword>
<dbReference type="RefSeq" id="WP_000161887.1">
    <property type="nucleotide sequence ID" value="NZ_CGHZ01000010.1"/>
</dbReference>
<dbReference type="HAMAP" id="MF_00151">
    <property type="entry name" value="PPAT_bact"/>
    <property type="match status" value="1"/>
</dbReference>